<comment type="caution">
    <text evidence="3">The sequence shown here is derived from an EMBL/GenBank/DDBJ whole genome shotgun (WGS) entry which is preliminary data.</text>
</comment>
<accession>A0ABW6M906</accession>
<keyword evidence="4" id="KW-1185">Reference proteome</keyword>
<evidence type="ECO:0000256" key="2">
    <source>
        <dbReference type="SAM" id="SignalP"/>
    </source>
</evidence>
<feature type="region of interest" description="Disordered" evidence="1">
    <location>
        <begin position="88"/>
        <end position="111"/>
    </location>
</feature>
<sequence>MRRTTVALLTAGSLALAGCSSSGGSKPQPTVTVTKTPQLSAAERMQNCVDAWAKAYHAAKDPTETPAPCNGLSEDDQLNAQFKGLNKRNRENVQAGQDCLADPTCTSLPVP</sequence>
<proteinExistence type="predicted"/>
<reference evidence="3 4" key="1">
    <citation type="submission" date="2024-10" db="EMBL/GenBank/DDBJ databases">
        <title>The Natural Products Discovery Center: Release of the First 8490 Sequenced Strains for Exploring Actinobacteria Biosynthetic Diversity.</title>
        <authorList>
            <person name="Kalkreuter E."/>
            <person name="Kautsar S.A."/>
            <person name="Yang D."/>
            <person name="Bader C.D."/>
            <person name="Teijaro C.N."/>
            <person name="Fluegel L."/>
            <person name="Davis C.M."/>
            <person name="Simpson J.R."/>
            <person name="Lauterbach L."/>
            <person name="Steele A.D."/>
            <person name="Gui C."/>
            <person name="Meng S."/>
            <person name="Li G."/>
            <person name="Viehrig K."/>
            <person name="Ye F."/>
            <person name="Su P."/>
            <person name="Kiefer A.F."/>
            <person name="Nichols A."/>
            <person name="Cepeda A.J."/>
            <person name="Yan W."/>
            <person name="Fan B."/>
            <person name="Jiang Y."/>
            <person name="Adhikari A."/>
            <person name="Zheng C.-J."/>
            <person name="Schuster L."/>
            <person name="Cowan T.M."/>
            <person name="Smanski M.J."/>
            <person name="Chevrette M.G."/>
            <person name="De Carvalho L.P.S."/>
            <person name="Shen B."/>
        </authorList>
    </citation>
    <scope>NUCLEOTIDE SEQUENCE [LARGE SCALE GENOMIC DNA]</scope>
    <source>
        <strain evidence="3 4">NPDC006488</strain>
    </source>
</reference>
<dbReference type="Proteomes" id="UP001601303">
    <property type="component" value="Unassembled WGS sequence"/>
</dbReference>
<feature type="chain" id="PRO_5046323466" description="Secreted protein" evidence="2">
    <location>
        <begin position="18"/>
        <end position="111"/>
    </location>
</feature>
<organism evidence="3 4">
    <name type="scientific">Streptomyces hokutonensis</name>
    <dbReference type="NCBI Taxonomy" id="1306990"/>
    <lineage>
        <taxon>Bacteria</taxon>
        <taxon>Bacillati</taxon>
        <taxon>Actinomycetota</taxon>
        <taxon>Actinomycetes</taxon>
        <taxon>Kitasatosporales</taxon>
        <taxon>Streptomycetaceae</taxon>
        <taxon>Streptomyces</taxon>
    </lineage>
</organism>
<gene>
    <name evidence="3" type="ORF">ACFYNQ_25940</name>
</gene>
<protein>
    <recommendedName>
        <fullName evidence="5">Secreted protein</fullName>
    </recommendedName>
</protein>
<evidence type="ECO:0000313" key="4">
    <source>
        <dbReference type="Proteomes" id="UP001601303"/>
    </source>
</evidence>
<keyword evidence="2" id="KW-0732">Signal</keyword>
<dbReference type="EMBL" id="JBIAHM010000009">
    <property type="protein sequence ID" value="MFE9601993.1"/>
    <property type="molecule type" value="Genomic_DNA"/>
</dbReference>
<evidence type="ECO:0000313" key="3">
    <source>
        <dbReference type="EMBL" id="MFE9601993.1"/>
    </source>
</evidence>
<name>A0ABW6M906_9ACTN</name>
<dbReference type="RefSeq" id="WP_388109599.1">
    <property type="nucleotide sequence ID" value="NZ_JBIAHM010000009.1"/>
</dbReference>
<evidence type="ECO:0000256" key="1">
    <source>
        <dbReference type="SAM" id="MobiDB-lite"/>
    </source>
</evidence>
<evidence type="ECO:0008006" key="5">
    <source>
        <dbReference type="Google" id="ProtNLM"/>
    </source>
</evidence>
<dbReference type="PROSITE" id="PS51257">
    <property type="entry name" value="PROKAR_LIPOPROTEIN"/>
    <property type="match status" value="1"/>
</dbReference>
<feature type="signal peptide" evidence="2">
    <location>
        <begin position="1"/>
        <end position="17"/>
    </location>
</feature>